<dbReference type="Proteomes" id="UP000318102">
    <property type="component" value="Unassembled WGS sequence"/>
</dbReference>
<gene>
    <name evidence="2" type="primary">yqfD</name>
    <name evidence="2" type="ORF">FPZ44_15310</name>
</gene>
<protein>
    <submittedName>
        <fullName evidence="2">Sporulation protein YqfD</fullName>
    </submittedName>
</protein>
<accession>A0A559J4G2</accession>
<evidence type="ECO:0000256" key="1">
    <source>
        <dbReference type="SAM" id="Phobius"/>
    </source>
</evidence>
<proteinExistence type="predicted"/>
<sequence>MGKIRGYVKVQIRGQHSEQLLNLLLAKRITIWDVRRTEDHQVSLFIIVPDFFRLRPYLKKTGCRVHVMERHGLPFSVGQVRRRSFFVTGAFLFLLGLYMLSSLVWTIEVKGNESISTEQVLAAAHQEGIYPFQWTFRLKDTEDLSKALHAKLSSSSWVGVTRQGTKIVIHIVESTVPKARKLNNPRNIVARTDAIITSIIAEEGKAVVKPNDRVRKGQLLISGGLGSPESPLTVVAKGSIRGLVWYEYSIQSPLISKQKVMTGQSVEKSYVQLGQRRLQVSGYGEIPYYHYEVKTEFSDVNVGMLTLPLKWVKEKIMEVQIVEEAQEQQEAVQIGLQHARSDIMAKYGPNARVVTEKILHQKTENGKVKLKVMFEVEQSIAEEQPIIGTS</sequence>
<dbReference type="EMBL" id="VNJK01000001">
    <property type="protein sequence ID" value="TVX94767.1"/>
    <property type="molecule type" value="Genomic_DNA"/>
</dbReference>
<dbReference type="OrthoDB" id="1640349at2"/>
<keyword evidence="1" id="KW-0472">Membrane</keyword>
<dbReference type="InterPro" id="IPR010690">
    <property type="entry name" value="YqfD"/>
</dbReference>
<organism evidence="2 3">
    <name type="scientific">Paenibacillus agilis</name>
    <dbReference type="NCBI Taxonomy" id="3020863"/>
    <lineage>
        <taxon>Bacteria</taxon>
        <taxon>Bacillati</taxon>
        <taxon>Bacillota</taxon>
        <taxon>Bacilli</taxon>
        <taxon>Bacillales</taxon>
        <taxon>Paenibacillaceae</taxon>
        <taxon>Paenibacillus</taxon>
    </lineage>
</organism>
<dbReference type="Pfam" id="PF06898">
    <property type="entry name" value="YqfD"/>
    <property type="match status" value="1"/>
</dbReference>
<feature type="transmembrane region" description="Helical" evidence="1">
    <location>
        <begin position="85"/>
        <end position="107"/>
    </location>
</feature>
<keyword evidence="1" id="KW-1133">Transmembrane helix</keyword>
<dbReference type="PIRSF" id="PIRSF029895">
    <property type="entry name" value="SpoIV"/>
    <property type="match status" value="1"/>
</dbReference>
<keyword evidence="3" id="KW-1185">Reference proteome</keyword>
<dbReference type="AlphaFoldDB" id="A0A559J4G2"/>
<evidence type="ECO:0000313" key="3">
    <source>
        <dbReference type="Proteomes" id="UP000318102"/>
    </source>
</evidence>
<dbReference type="NCBIfam" id="TIGR02876">
    <property type="entry name" value="spore_yqfD"/>
    <property type="match status" value="1"/>
</dbReference>
<evidence type="ECO:0000313" key="2">
    <source>
        <dbReference type="EMBL" id="TVX94767.1"/>
    </source>
</evidence>
<name>A0A559J4G2_9BACL</name>
<keyword evidence="1" id="KW-0812">Transmembrane</keyword>
<comment type="caution">
    <text evidence="2">The sequence shown here is derived from an EMBL/GenBank/DDBJ whole genome shotgun (WGS) entry which is preliminary data.</text>
</comment>
<reference evidence="2 3" key="1">
    <citation type="submission" date="2019-07" db="EMBL/GenBank/DDBJ databases">
        <authorList>
            <person name="Kim J."/>
        </authorList>
    </citation>
    <scope>NUCLEOTIDE SEQUENCE [LARGE SCALE GENOMIC DNA]</scope>
    <source>
        <strain evidence="2 3">N4</strain>
    </source>
</reference>